<evidence type="ECO:0000313" key="10">
    <source>
        <dbReference type="EMBL" id="RBM00731.1"/>
    </source>
</evidence>
<feature type="transmembrane region" description="Helical" evidence="8">
    <location>
        <begin position="427"/>
        <end position="450"/>
    </location>
</feature>
<evidence type="ECO:0000256" key="3">
    <source>
        <dbReference type="ARBA" id="ARBA00022448"/>
    </source>
</evidence>
<comment type="subcellular location">
    <subcellularLocation>
        <location evidence="8">Cell membrane</location>
        <topology evidence="8">Multi-pass membrane protein</topology>
    </subcellularLocation>
    <subcellularLocation>
        <location evidence="1">Membrane</location>
        <topology evidence="1">Multi-pass membrane protein</topology>
    </subcellularLocation>
</comment>
<dbReference type="InterPro" id="IPR006668">
    <property type="entry name" value="Mg_transptr_MgtE_intracell_dom"/>
</dbReference>
<dbReference type="Pfam" id="PF01769">
    <property type="entry name" value="MgtE"/>
    <property type="match status" value="1"/>
</dbReference>
<evidence type="ECO:0000259" key="9">
    <source>
        <dbReference type="SMART" id="SM00924"/>
    </source>
</evidence>
<dbReference type="InterPro" id="IPR036739">
    <property type="entry name" value="SLC41_membr_dom_sf"/>
</dbReference>
<evidence type="ECO:0000256" key="7">
    <source>
        <dbReference type="ARBA" id="ARBA00023136"/>
    </source>
</evidence>
<dbReference type="GO" id="GO:0015095">
    <property type="term" value="F:magnesium ion transmembrane transporter activity"/>
    <property type="evidence" value="ECO:0007669"/>
    <property type="project" value="UniProtKB-UniRule"/>
</dbReference>
<dbReference type="EMBL" id="POAF01000005">
    <property type="protein sequence ID" value="RBM00731.1"/>
    <property type="molecule type" value="Genomic_DNA"/>
</dbReference>
<dbReference type="InterPro" id="IPR046342">
    <property type="entry name" value="CBS_dom_sf"/>
</dbReference>
<keyword evidence="6 8" id="KW-1133">Transmembrane helix</keyword>
<dbReference type="SUPFAM" id="SSF158791">
    <property type="entry name" value="MgtE N-terminal domain-like"/>
    <property type="match status" value="1"/>
</dbReference>
<gene>
    <name evidence="10" type="primary">mgtE</name>
    <name evidence="10" type="ORF">C1H84_12430</name>
</gene>
<keyword evidence="8" id="KW-0479">Metal-binding</keyword>
<reference evidence="10 11" key="1">
    <citation type="submission" date="2018-01" db="EMBL/GenBank/DDBJ databases">
        <title>Glutamicibacter soli strain NHPC-3 Whole genome sequence and assembly.</title>
        <authorList>
            <person name="Choudhury P."/>
            <person name="Gupta D."/>
            <person name="Sengupta K."/>
            <person name="Jawed A."/>
            <person name="Sultana N."/>
            <person name="Saha P."/>
        </authorList>
    </citation>
    <scope>NUCLEOTIDE SEQUENCE [LARGE SCALE GENOMIC DNA]</scope>
    <source>
        <strain evidence="10 11">NHPC-3</strain>
    </source>
</reference>
<feature type="transmembrane region" description="Helical" evidence="8">
    <location>
        <begin position="315"/>
        <end position="333"/>
    </location>
</feature>
<comment type="similarity">
    <text evidence="2 8">Belongs to the SLC41A transporter family.</text>
</comment>
<keyword evidence="11" id="KW-1185">Reference proteome</keyword>
<dbReference type="PANTHER" id="PTHR43773:SF1">
    <property type="entry name" value="MAGNESIUM TRANSPORTER MGTE"/>
    <property type="match status" value="1"/>
</dbReference>
<dbReference type="SUPFAM" id="SSF54631">
    <property type="entry name" value="CBS-domain pair"/>
    <property type="match status" value="1"/>
</dbReference>
<name>A0A365YDF9_9MICC</name>
<comment type="caution">
    <text evidence="10">The sequence shown here is derived from an EMBL/GenBank/DDBJ whole genome shotgun (WGS) entry which is preliminary data.</text>
</comment>
<dbReference type="Gene3D" id="1.25.60.10">
    <property type="entry name" value="MgtE N-terminal domain-like"/>
    <property type="match status" value="1"/>
</dbReference>
<comment type="function">
    <text evidence="8">Acts as a magnesium transporter.</text>
</comment>
<dbReference type="GO" id="GO:0005886">
    <property type="term" value="C:plasma membrane"/>
    <property type="evidence" value="ECO:0007669"/>
    <property type="project" value="UniProtKB-SubCell"/>
</dbReference>
<sequence>MYITPKVDFSTNSRELHAALKAEELGALAVQLRRLEPAEIIEHLDTLSLSEAAIAFRLLDKPRALRVFEKLDAPLQADLIKGLQQDAVAQTLAGIGATERAALLDELPATVASSLLQALDSTTREETRVLLGYSAASTGRFVSTRYIKTYPELTAEQTLERVRQQVAERTIANMVLVVDHERRLLGGVELSQLIAADPQSLVGDLLTPMFTATVADPAVQTARRVVNRQLEIGAVLDQEEKLVGVLSWAQALEILDDADEARTARTAGSEPLNRPYLSTPIGGMVRSRILWLLVLAIGATLTVQVLSSFEETLESMVVLSLFIPLIVGIGGNTGNQAATTVTRALAMGEVRISDIGRVLLREVRVGFVLGLSLGLLGFLLTRVIFEEQVAWVIGLTLMVLCTVAAGVGGIMPIIGKSIKADPAVFSNPFISTFVDAAGLVVYLSIAVLVLG</sequence>
<evidence type="ECO:0000256" key="4">
    <source>
        <dbReference type="ARBA" id="ARBA00022692"/>
    </source>
</evidence>
<dbReference type="SMART" id="SM00924">
    <property type="entry name" value="MgtE_N"/>
    <property type="match status" value="1"/>
</dbReference>
<feature type="transmembrane region" description="Helical" evidence="8">
    <location>
        <begin position="365"/>
        <end position="385"/>
    </location>
</feature>
<dbReference type="InterPro" id="IPR006669">
    <property type="entry name" value="MgtE_transporter"/>
</dbReference>
<feature type="transmembrane region" description="Helical" evidence="8">
    <location>
        <begin position="391"/>
        <end position="415"/>
    </location>
</feature>
<protein>
    <recommendedName>
        <fullName evidence="8">Magnesium transporter MgtE</fullName>
    </recommendedName>
</protein>
<dbReference type="Proteomes" id="UP000252167">
    <property type="component" value="Unassembled WGS sequence"/>
</dbReference>
<proteinExistence type="inferred from homology"/>
<keyword evidence="3 8" id="KW-0813">Transport</keyword>
<dbReference type="NCBIfam" id="TIGR00400">
    <property type="entry name" value="mgtE"/>
    <property type="match status" value="1"/>
</dbReference>
<keyword evidence="5 8" id="KW-0460">Magnesium</keyword>
<keyword evidence="7 8" id="KW-0472">Membrane</keyword>
<feature type="domain" description="Magnesium transporter MgtE intracellular" evidence="9">
    <location>
        <begin position="35"/>
        <end position="138"/>
    </location>
</feature>
<dbReference type="RefSeq" id="WP_113607541.1">
    <property type="nucleotide sequence ID" value="NZ_POAF01000005.1"/>
</dbReference>
<organism evidence="10 11">
    <name type="scientific">Glutamicibacter soli</name>
    <dbReference type="NCBI Taxonomy" id="453836"/>
    <lineage>
        <taxon>Bacteria</taxon>
        <taxon>Bacillati</taxon>
        <taxon>Actinomycetota</taxon>
        <taxon>Actinomycetes</taxon>
        <taxon>Micrococcales</taxon>
        <taxon>Micrococcaceae</taxon>
        <taxon>Glutamicibacter</taxon>
    </lineage>
</organism>
<keyword evidence="8" id="KW-1003">Cell membrane</keyword>
<evidence type="ECO:0000256" key="2">
    <source>
        <dbReference type="ARBA" id="ARBA00009749"/>
    </source>
</evidence>
<dbReference type="Pfam" id="PF03448">
    <property type="entry name" value="MgtE_N"/>
    <property type="match status" value="1"/>
</dbReference>
<evidence type="ECO:0000256" key="6">
    <source>
        <dbReference type="ARBA" id="ARBA00022989"/>
    </source>
</evidence>
<dbReference type="InterPro" id="IPR038076">
    <property type="entry name" value="MgtE_N_sf"/>
</dbReference>
<dbReference type="GO" id="GO:0046872">
    <property type="term" value="F:metal ion binding"/>
    <property type="evidence" value="ECO:0007669"/>
    <property type="project" value="UniProtKB-KW"/>
</dbReference>
<evidence type="ECO:0000256" key="1">
    <source>
        <dbReference type="ARBA" id="ARBA00004141"/>
    </source>
</evidence>
<dbReference type="PANTHER" id="PTHR43773">
    <property type="entry name" value="MAGNESIUM TRANSPORTER MGTE"/>
    <property type="match status" value="1"/>
</dbReference>
<dbReference type="Gene3D" id="3.10.580.10">
    <property type="entry name" value="CBS-domain"/>
    <property type="match status" value="1"/>
</dbReference>
<feature type="transmembrane region" description="Helical" evidence="8">
    <location>
        <begin position="289"/>
        <end position="309"/>
    </location>
</feature>
<dbReference type="SUPFAM" id="SSF161093">
    <property type="entry name" value="MgtE membrane domain-like"/>
    <property type="match status" value="1"/>
</dbReference>
<dbReference type="AlphaFoldDB" id="A0A365YDF9"/>
<evidence type="ECO:0000256" key="5">
    <source>
        <dbReference type="ARBA" id="ARBA00022842"/>
    </source>
</evidence>
<accession>A0A365YDF9</accession>
<comment type="subunit">
    <text evidence="8">Homodimer.</text>
</comment>
<evidence type="ECO:0000313" key="11">
    <source>
        <dbReference type="Proteomes" id="UP000252167"/>
    </source>
</evidence>
<dbReference type="Gene3D" id="1.10.357.20">
    <property type="entry name" value="SLC41 divalent cation transporters, integral membrane domain"/>
    <property type="match status" value="1"/>
</dbReference>
<dbReference type="InterPro" id="IPR006667">
    <property type="entry name" value="SLC41_membr_dom"/>
</dbReference>
<evidence type="ECO:0000256" key="8">
    <source>
        <dbReference type="RuleBase" id="RU362011"/>
    </source>
</evidence>
<keyword evidence="4 8" id="KW-0812">Transmembrane</keyword>